<dbReference type="PANTHER" id="PTHR43807:SF20">
    <property type="entry name" value="FI04487P"/>
    <property type="match status" value="1"/>
</dbReference>
<comment type="cofactor">
    <cofactor evidence="1">
        <name>pyridoxal 5'-phosphate</name>
        <dbReference type="ChEBI" id="CHEBI:597326"/>
    </cofactor>
</comment>
<dbReference type="AlphaFoldDB" id="X1HA85"/>
<dbReference type="EMBL" id="BARU01019274">
    <property type="protein sequence ID" value="GAH50764.1"/>
    <property type="molecule type" value="Genomic_DNA"/>
</dbReference>
<dbReference type="Pfam" id="PF00155">
    <property type="entry name" value="Aminotran_1_2"/>
    <property type="match status" value="1"/>
</dbReference>
<evidence type="ECO:0000256" key="2">
    <source>
        <dbReference type="ARBA" id="ARBA00022576"/>
    </source>
</evidence>
<dbReference type="InterPro" id="IPR004839">
    <property type="entry name" value="Aminotransferase_I/II_large"/>
</dbReference>
<keyword evidence="2" id="KW-0032">Aminotransferase</keyword>
<dbReference type="InterPro" id="IPR015421">
    <property type="entry name" value="PyrdxlP-dep_Trfase_major"/>
</dbReference>
<evidence type="ECO:0000256" key="4">
    <source>
        <dbReference type="ARBA" id="ARBA00022898"/>
    </source>
</evidence>
<evidence type="ECO:0000256" key="3">
    <source>
        <dbReference type="ARBA" id="ARBA00022679"/>
    </source>
</evidence>
<keyword evidence="4" id="KW-0663">Pyridoxal phosphate</keyword>
<dbReference type="SUPFAM" id="SSF53383">
    <property type="entry name" value="PLP-dependent transferases"/>
    <property type="match status" value="1"/>
</dbReference>
<dbReference type="Gene3D" id="3.40.640.10">
    <property type="entry name" value="Type I PLP-dependent aspartate aminotransferase-like (Major domain)"/>
    <property type="match status" value="1"/>
</dbReference>
<evidence type="ECO:0000313" key="6">
    <source>
        <dbReference type="EMBL" id="GAH50764.1"/>
    </source>
</evidence>
<comment type="caution">
    <text evidence="6">The sequence shown here is derived from an EMBL/GenBank/DDBJ whole genome shotgun (WGS) entry which is preliminary data.</text>
</comment>
<dbReference type="InterPro" id="IPR015422">
    <property type="entry name" value="PyrdxlP-dep_Trfase_small"/>
</dbReference>
<proteinExistence type="predicted"/>
<dbReference type="InterPro" id="IPR051326">
    <property type="entry name" value="Kynurenine-oxoglutarate_AT"/>
</dbReference>
<sequence length="119" mass="13173">MVSINSKLPQVGTNIFTVMSSLAAEYNAVNLGQGFPDFMMSEELIALVNKAMQKGYNQYAHMAGYSLLRERIAEKCNALYGSNLNADTDITITPGGTYAIYTAFTTCRKGNRSQQFYFV</sequence>
<protein>
    <recommendedName>
        <fullName evidence="5">Aminotransferase class I/classII large domain-containing protein</fullName>
    </recommendedName>
</protein>
<dbReference type="GO" id="GO:0030170">
    <property type="term" value="F:pyridoxal phosphate binding"/>
    <property type="evidence" value="ECO:0007669"/>
    <property type="project" value="InterPro"/>
</dbReference>
<dbReference type="PANTHER" id="PTHR43807">
    <property type="entry name" value="FI04487P"/>
    <property type="match status" value="1"/>
</dbReference>
<dbReference type="Gene3D" id="3.90.1150.10">
    <property type="entry name" value="Aspartate Aminotransferase, domain 1"/>
    <property type="match status" value="1"/>
</dbReference>
<name>X1HA85_9ZZZZ</name>
<evidence type="ECO:0000259" key="5">
    <source>
        <dbReference type="Pfam" id="PF00155"/>
    </source>
</evidence>
<gene>
    <name evidence="6" type="ORF">S03H2_31753</name>
</gene>
<evidence type="ECO:0000256" key="1">
    <source>
        <dbReference type="ARBA" id="ARBA00001933"/>
    </source>
</evidence>
<accession>X1HA85</accession>
<dbReference type="GO" id="GO:0005737">
    <property type="term" value="C:cytoplasm"/>
    <property type="evidence" value="ECO:0007669"/>
    <property type="project" value="TreeGrafter"/>
</dbReference>
<keyword evidence="3" id="KW-0808">Transferase</keyword>
<reference evidence="6" key="1">
    <citation type="journal article" date="2014" name="Front. Microbiol.">
        <title>High frequency of phylogenetically diverse reductive dehalogenase-homologous genes in deep subseafloor sedimentary metagenomes.</title>
        <authorList>
            <person name="Kawai M."/>
            <person name="Futagami T."/>
            <person name="Toyoda A."/>
            <person name="Takaki Y."/>
            <person name="Nishi S."/>
            <person name="Hori S."/>
            <person name="Arai W."/>
            <person name="Tsubouchi T."/>
            <person name="Morono Y."/>
            <person name="Uchiyama I."/>
            <person name="Ito T."/>
            <person name="Fujiyama A."/>
            <person name="Inagaki F."/>
            <person name="Takami H."/>
        </authorList>
    </citation>
    <scope>NUCLEOTIDE SEQUENCE</scope>
    <source>
        <strain evidence="6">Expedition CK06-06</strain>
    </source>
</reference>
<dbReference type="InterPro" id="IPR015424">
    <property type="entry name" value="PyrdxlP-dep_Trfase"/>
</dbReference>
<dbReference type="GO" id="GO:0016212">
    <property type="term" value="F:kynurenine-oxoglutarate transaminase activity"/>
    <property type="evidence" value="ECO:0007669"/>
    <property type="project" value="TreeGrafter"/>
</dbReference>
<organism evidence="6">
    <name type="scientific">marine sediment metagenome</name>
    <dbReference type="NCBI Taxonomy" id="412755"/>
    <lineage>
        <taxon>unclassified sequences</taxon>
        <taxon>metagenomes</taxon>
        <taxon>ecological metagenomes</taxon>
    </lineage>
</organism>
<feature type="domain" description="Aminotransferase class I/classII large" evidence="5">
    <location>
        <begin position="28"/>
        <end position="109"/>
    </location>
</feature>